<gene>
    <name evidence="2" type="ORF">Ddye_010964</name>
</gene>
<protein>
    <submittedName>
        <fullName evidence="2">Uncharacterized protein</fullName>
    </submittedName>
</protein>
<accession>A0AAE0CNR3</accession>
<keyword evidence="3" id="KW-1185">Reference proteome</keyword>
<name>A0AAE0CNR3_9ROSI</name>
<dbReference type="EMBL" id="JANJYI010000003">
    <property type="protein sequence ID" value="KAK2657912.1"/>
    <property type="molecule type" value="Genomic_DNA"/>
</dbReference>
<organism evidence="2 3">
    <name type="scientific">Dipteronia dyeriana</name>
    <dbReference type="NCBI Taxonomy" id="168575"/>
    <lineage>
        <taxon>Eukaryota</taxon>
        <taxon>Viridiplantae</taxon>
        <taxon>Streptophyta</taxon>
        <taxon>Embryophyta</taxon>
        <taxon>Tracheophyta</taxon>
        <taxon>Spermatophyta</taxon>
        <taxon>Magnoliopsida</taxon>
        <taxon>eudicotyledons</taxon>
        <taxon>Gunneridae</taxon>
        <taxon>Pentapetalae</taxon>
        <taxon>rosids</taxon>
        <taxon>malvids</taxon>
        <taxon>Sapindales</taxon>
        <taxon>Sapindaceae</taxon>
        <taxon>Hippocastanoideae</taxon>
        <taxon>Acereae</taxon>
        <taxon>Dipteronia</taxon>
    </lineage>
</organism>
<dbReference type="AlphaFoldDB" id="A0AAE0CNR3"/>
<feature type="region of interest" description="Disordered" evidence="1">
    <location>
        <begin position="50"/>
        <end position="95"/>
    </location>
</feature>
<dbReference type="Proteomes" id="UP001280121">
    <property type="component" value="Unassembled WGS sequence"/>
</dbReference>
<evidence type="ECO:0000313" key="2">
    <source>
        <dbReference type="EMBL" id="KAK2657912.1"/>
    </source>
</evidence>
<feature type="compositionally biased region" description="Basic and acidic residues" evidence="1">
    <location>
        <begin position="57"/>
        <end position="95"/>
    </location>
</feature>
<reference evidence="2" key="1">
    <citation type="journal article" date="2023" name="Plant J.">
        <title>Genome sequences and population genomics provide insights into the demographic history, inbreeding, and mutation load of two 'living fossil' tree species of Dipteronia.</title>
        <authorList>
            <person name="Feng Y."/>
            <person name="Comes H.P."/>
            <person name="Chen J."/>
            <person name="Zhu S."/>
            <person name="Lu R."/>
            <person name="Zhang X."/>
            <person name="Li P."/>
            <person name="Qiu J."/>
            <person name="Olsen K.M."/>
            <person name="Qiu Y."/>
        </authorList>
    </citation>
    <scope>NUCLEOTIDE SEQUENCE</scope>
    <source>
        <strain evidence="2">KIB01</strain>
    </source>
</reference>
<proteinExistence type="predicted"/>
<comment type="caution">
    <text evidence="2">The sequence shown here is derived from an EMBL/GenBank/DDBJ whole genome shotgun (WGS) entry which is preliminary data.</text>
</comment>
<evidence type="ECO:0000313" key="3">
    <source>
        <dbReference type="Proteomes" id="UP001280121"/>
    </source>
</evidence>
<evidence type="ECO:0000256" key="1">
    <source>
        <dbReference type="SAM" id="MobiDB-lite"/>
    </source>
</evidence>
<sequence>MQDPNEDVVVSTFINSLQHNHLTLSLRQMGPTTYASTVNHVEGYTMAEENQLAHGGELIHGEWPESSQQDKDGNPKNRGKGEQKGDGGKEGKKKS</sequence>